<dbReference type="InterPro" id="IPR002123">
    <property type="entry name" value="Plipid/glycerol_acylTrfase"/>
</dbReference>
<evidence type="ECO:0000256" key="3">
    <source>
        <dbReference type="ARBA" id="ARBA00023315"/>
    </source>
</evidence>
<gene>
    <name evidence="6" type="ORF">GCM10023143_16030</name>
</gene>
<evidence type="ECO:0000259" key="5">
    <source>
        <dbReference type="SMART" id="SM00563"/>
    </source>
</evidence>
<organism evidence="6 7">
    <name type="scientific">Compostibacter hankyongensis</name>
    <dbReference type="NCBI Taxonomy" id="1007089"/>
    <lineage>
        <taxon>Bacteria</taxon>
        <taxon>Pseudomonadati</taxon>
        <taxon>Bacteroidota</taxon>
        <taxon>Chitinophagia</taxon>
        <taxon>Chitinophagales</taxon>
        <taxon>Chitinophagaceae</taxon>
        <taxon>Compostibacter</taxon>
    </lineage>
</organism>
<evidence type="ECO:0000313" key="7">
    <source>
        <dbReference type="Proteomes" id="UP001501207"/>
    </source>
</evidence>
<evidence type="ECO:0000256" key="1">
    <source>
        <dbReference type="ARBA" id="ARBA00005189"/>
    </source>
</evidence>
<accession>A0ABP8FPU2</accession>
<protein>
    <recommendedName>
        <fullName evidence="5">Phospholipid/glycerol acyltransferase domain-containing protein</fullName>
    </recommendedName>
</protein>
<sequence length="261" mass="29129">MTQKRIPALQRILGRVYALYALLMFIITILLVAIPVSLAHLLVRDDRRRTKIVMDSYRVWMGVYLPLIGCPVTRTGQEHFRPDTTYVVVYNHNSLADVLVSTPYVPGASKTLAKKELARIPVFGLIYRSGSVLVDRSDPNSRLKSIEDMKAVLAQGMHMILYPEGTRNKTSAPLKPFYKGAFKVAVESQHPIVPALIFHTREILPPGLSFYAWPHRIRIRYMPPVPTAGLGPDDVPALTEKIFHQMRDGYIAGAGGNAGKA</sequence>
<keyword evidence="4" id="KW-1133">Transmembrane helix</keyword>
<dbReference type="CDD" id="cd07989">
    <property type="entry name" value="LPLAT_AGPAT-like"/>
    <property type="match status" value="1"/>
</dbReference>
<comment type="caution">
    <text evidence="6">The sequence shown here is derived from an EMBL/GenBank/DDBJ whole genome shotgun (WGS) entry which is preliminary data.</text>
</comment>
<dbReference type="SUPFAM" id="SSF69593">
    <property type="entry name" value="Glycerol-3-phosphate (1)-acyltransferase"/>
    <property type="match status" value="1"/>
</dbReference>
<evidence type="ECO:0000256" key="2">
    <source>
        <dbReference type="ARBA" id="ARBA00022679"/>
    </source>
</evidence>
<feature type="transmembrane region" description="Helical" evidence="4">
    <location>
        <begin position="17"/>
        <end position="43"/>
    </location>
</feature>
<keyword evidence="2" id="KW-0808">Transferase</keyword>
<dbReference type="Pfam" id="PF01553">
    <property type="entry name" value="Acyltransferase"/>
    <property type="match status" value="1"/>
</dbReference>
<keyword evidence="4" id="KW-0812">Transmembrane</keyword>
<dbReference type="Proteomes" id="UP001501207">
    <property type="component" value="Unassembled WGS sequence"/>
</dbReference>
<evidence type="ECO:0000256" key="4">
    <source>
        <dbReference type="SAM" id="Phobius"/>
    </source>
</evidence>
<keyword evidence="3" id="KW-0012">Acyltransferase</keyword>
<feature type="domain" description="Phospholipid/glycerol acyltransferase" evidence="5">
    <location>
        <begin position="86"/>
        <end position="200"/>
    </location>
</feature>
<keyword evidence="7" id="KW-1185">Reference proteome</keyword>
<dbReference type="PANTHER" id="PTHR10434">
    <property type="entry name" value="1-ACYL-SN-GLYCEROL-3-PHOSPHATE ACYLTRANSFERASE"/>
    <property type="match status" value="1"/>
</dbReference>
<dbReference type="PANTHER" id="PTHR10434:SF11">
    <property type="entry name" value="1-ACYL-SN-GLYCEROL-3-PHOSPHATE ACYLTRANSFERASE"/>
    <property type="match status" value="1"/>
</dbReference>
<name>A0ABP8FPU2_9BACT</name>
<comment type="pathway">
    <text evidence="1">Lipid metabolism.</text>
</comment>
<proteinExistence type="predicted"/>
<reference evidence="7" key="1">
    <citation type="journal article" date="2019" name="Int. J. Syst. Evol. Microbiol.">
        <title>The Global Catalogue of Microorganisms (GCM) 10K type strain sequencing project: providing services to taxonomists for standard genome sequencing and annotation.</title>
        <authorList>
            <consortium name="The Broad Institute Genomics Platform"/>
            <consortium name="The Broad Institute Genome Sequencing Center for Infectious Disease"/>
            <person name="Wu L."/>
            <person name="Ma J."/>
        </authorList>
    </citation>
    <scope>NUCLEOTIDE SEQUENCE [LARGE SCALE GENOMIC DNA]</scope>
    <source>
        <strain evidence="7">JCM 17664</strain>
    </source>
</reference>
<dbReference type="RefSeq" id="WP_344978042.1">
    <property type="nucleotide sequence ID" value="NZ_BAABFN010000002.1"/>
</dbReference>
<dbReference type="SMART" id="SM00563">
    <property type="entry name" value="PlsC"/>
    <property type="match status" value="1"/>
</dbReference>
<evidence type="ECO:0000313" key="6">
    <source>
        <dbReference type="EMBL" id="GAA4308574.1"/>
    </source>
</evidence>
<dbReference type="EMBL" id="BAABFN010000002">
    <property type="protein sequence ID" value="GAA4308574.1"/>
    <property type="molecule type" value="Genomic_DNA"/>
</dbReference>
<keyword evidence="4" id="KW-0472">Membrane</keyword>